<dbReference type="OrthoDB" id="448954at2759"/>
<dbReference type="InterPro" id="IPR045149">
    <property type="entry name" value="OS-9-like"/>
</dbReference>
<feature type="domain" description="MRH" evidence="10">
    <location>
        <begin position="159"/>
        <end position="313"/>
    </location>
</feature>
<dbReference type="Proteomes" id="UP000272025">
    <property type="component" value="Unassembled WGS sequence"/>
</dbReference>
<evidence type="ECO:0000313" key="12">
    <source>
        <dbReference type="Proteomes" id="UP000272025"/>
    </source>
</evidence>
<dbReference type="STRING" id="1314773.A0A3N2PVP5"/>
<feature type="region of interest" description="Disordered" evidence="8">
    <location>
        <begin position="504"/>
        <end position="552"/>
    </location>
</feature>
<dbReference type="AlphaFoldDB" id="A0A3N2PVP5"/>
<evidence type="ECO:0000256" key="6">
    <source>
        <dbReference type="ARBA" id="ARBA00023157"/>
    </source>
</evidence>
<dbReference type="InterPro" id="IPR044865">
    <property type="entry name" value="MRH_dom"/>
</dbReference>
<keyword evidence="6" id="KW-1015">Disulfide bond</keyword>
<feature type="compositionally biased region" description="Basic and acidic residues" evidence="8">
    <location>
        <begin position="540"/>
        <end position="552"/>
    </location>
</feature>
<dbReference type="GO" id="GO:0030970">
    <property type="term" value="P:retrograde protein transport, ER to cytosol"/>
    <property type="evidence" value="ECO:0007669"/>
    <property type="project" value="TreeGrafter"/>
</dbReference>
<feature type="region of interest" description="Disordered" evidence="8">
    <location>
        <begin position="209"/>
        <end position="245"/>
    </location>
</feature>
<evidence type="ECO:0000256" key="4">
    <source>
        <dbReference type="ARBA" id="ARBA00022734"/>
    </source>
</evidence>
<keyword evidence="5 7" id="KW-0256">Endoplasmic reticulum</keyword>
<keyword evidence="7" id="KW-0472">Membrane</keyword>
<evidence type="ECO:0000256" key="3">
    <source>
        <dbReference type="ARBA" id="ARBA00022729"/>
    </source>
</evidence>
<evidence type="ECO:0000256" key="1">
    <source>
        <dbReference type="ARBA" id="ARBA00004367"/>
    </source>
</evidence>
<gene>
    <name evidence="11" type="ORF">SODALDRAFT_339935</name>
</gene>
<dbReference type="GeneID" id="39581378"/>
<feature type="compositionally biased region" description="Basic and acidic residues" evidence="8">
    <location>
        <begin position="424"/>
        <end position="434"/>
    </location>
</feature>
<dbReference type="InterPro" id="IPR012913">
    <property type="entry name" value="OS9-like_dom"/>
</dbReference>
<evidence type="ECO:0000256" key="2">
    <source>
        <dbReference type="ARBA" id="ARBA00009918"/>
    </source>
</evidence>
<comment type="subcellular location">
    <subcellularLocation>
        <location evidence="1 7">Endoplasmic reticulum membrane</location>
        <topology evidence="1 7">Peripheral membrane protein</topology>
        <orientation evidence="1 7">Lumenal side</orientation>
    </subcellularLocation>
</comment>
<dbReference type="Gene3D" id="2.70.130.10">
    <property type="entry name" value="Mannose-6-phosphate receptor binding domain"/>
    <property type="match status" value="1"/>
</dbReference>
<dbReference type="InterPro" id="IPR009011">
    <property type="entry name" value="Man6P_isomerase_rcpt-bd_dom_sf"/>
</dbReference>
<keyword evidence="3 9" id="KW-0732">Signal</keyword>
<dbReference type="EMBL" id="ML119055">
    <property type="protein sequence ID" value="ROT38580.1"/>
    <property type="molecule type" value="Genomic_DNA"/>
</dbReference>
<dbReference type="GO" id="GO:0030968">
    <property type="term" value="P:endoplasmic reticulum unfolded protein response"/>
    <property type="evidence" value="ECO:0007669"/>
    <property type="project" value="UniProtKB-UniRule"/>
</dbReference>
<sequence length="552" mass="60681">MRRFHLALLAVAAPLASARQGGFSIHEDLVAYPQYEVVFSESYISKHDAAALLDPLHPHSTYAADFPSQSDLLHNIREAGADDDREIGGSPGHAHGHGGTQETYELVHLGDTSYLCSIPVFEPPTAPNETATELAKREEARELARASEAGWDLLGALEGQCLYFMSGWWSYSFCYNREVVQFHALPMIPNGKPPVPDPETMQFVLGRATKPAASSHPQQRQQQSPQDGGEANSGPESSSSSSMTTDIQLKGDQRYLVQRLEGGTLCDLTGRDRTIEIQYHCVPGMKADRIGWIKEVTTCAYLMVINTPRLCNDVAFLPPTQTSANPISCRLVLDTDEPGAEAAWRRRQKTLEAEAEAEAEEARQPSSSDGAPRDPLFAENERPDIASGAFYDGDEPITIGGVVVGGRNVLGQPGPDGQAGQELKLPRQGHDHLPGGRYYIEGEGEMLASRTPKSQGGEYWSLSDEELEEMELDVELVETMRREVEKLAGDRGWRLDVVETAGNPRELRGYIHEDDYVDEEDQGEGEGEAEEGLDGDDAGEEGRQEQLYARDW</sequence>
<evidence type="ECO:0000256" key="7">
    <source>
        <dbReference type="RuleBase" id="RU369099"/>
    </source>
</evidence>
<keyword evidence="12" id="KW-1185">Reference proteome</keyword>
<evidence type="ECO:0000256" key="9">
    <source>
        <dbReference type="SAM" id="SignalP"/>
    </source>
</evidence>
<keyword evidence="4 7" id="KW-0430">Lectin</keyword>
<organism evidence="11 12">
    <name type="scientific">Sodiomyces alkalinus (strain CBS 110278 / VKM F-3762 / F11)</name>
    <name type="common">Alkaliphilic filamentous fungus</name>
    <dbReference type="NCBI Taxonomy" id="1314773"/>
    <lineage>
        <taxon>Eukaryota</taxon>
        <taxon>Fungi</taxon>
        <taxon>Dikarya</taxon>
        <taxon>Ascomycota</taxon>
        <taxon>Pezizomycotina</taxon>
        <taxon>Sordariomycetes</taxon>
        <taxon>Hypocreomycetidae</taxon>
        <taxon>Glomerellales</taxon>
        <taxon>Plectosphaerellaceae</taxon>
        <taxon>Sodiomyces</taxon>
    </lineage>
</organism>
<feature type="compositionally biased region" description="Basic and acidic residues" evidence="8">
    <location>
        <begin position="505"/>
        <end position="514"/>
    </location>
</feature>
<feature type="region of interest" description="Disordered" evidence="8">
    <location>
        <begin position="410"/>
        <end position="435"/>
    </location>
</feature>
<evidence type="ECO:0000313" key="11">
    <source>
        <dbReference type="EMBL" id="ROT38580.1"/>
    </source>
</evidence>
<dbReference type="GO" id="GO:0005788">
    <property type="term" value="C:endoplasmic reticulum lumen"/>
    <property type="evidence" value="ECO:0007669"/>
    <property type="project" value="UniProtKB-UniRule"/>
</dbReference>
<evidence type="ECO:0000256" key="5">
    <source>
        <dbReference type="ARBA" id="ARBA00022824"/>
    </source>
</evidence>
<dbReference type="GO" id="GO:0030246">
    <property type="term" value="F:carbohydrate binding"/>
    <property type="evidence" value="ECO:0007669"/>
    <property type="project" value="UniProtKB-UniRule"/>
</dbReference>
<accession>A0A3N2PVP5</accession>
<dbReference type="PANTHER" id="PTHR15414:SF0">
    <property type="entry name" value="ENDOPLASMIC RETICULUM LECTIN 1"/>
    <property type="match status" value="1"/>
</dbReference>
<comment type="similarity">
    <text evidence="2 7">Belongs to the OS-9 family.</text>
</comment>
<evidence type="ECO:0000259" key="10">
    <source>
        <dbReference type="PROSITE" id="PS51914"/>
    </source>
</evidence>
<dbReference type="RefSeq" id="XP_028466386.1">
    <property type="nucleotide sequence ID" value="XM_028612900.1"/>
</dbReference>
<dbReference type="SUPFAM" id="SSF50911">
    <property type="entry name" value="Mannose 6-phosphate receptor domain"/>
    <property type="match status" value="1"/>
</dbReference>
<name>A0A3N2PVP5_SODAK</name>
<feature type="compositionally biased region" description="Low complexity" evidence="8">
    <location>
        <begin position="211"/>
        <end position="226"/>
    </location>
</feature>
<proteinExistence type="inferred from homology"/>
<dbReference type="GO" id="GO:0005789">
    <property type="term" value="C:endoplasmic reticulum membrane"/>
    <property type="evidence" value="ECO:0007669"/>
    <property type="project" value="UniProtKB-SubCell"/>
</dbReference>
<reference evidence="11 12" key="1">
    <citation type="journal article" date="2018" name="Mol. Ecol.">
        <title>The obligate alkalophilic soda-lake fungus Sodiomyces alkalinus has shifted to a protein diet.</title>
        <authorList>
            <person name="Grum-Grzhimaylo A.A."/>
            <person name="Falkoski D.L."/>
            <person name="van den Heuvel J."/>
            <person name="Valero-Jimenez C.A."/>
            <person name="Min B."/>
            <person name="Choi I.G."/>
            <person name="Lipzen A."/>
            <person name="Daum C.G."/>
            <person name="Aanen D.K."/>
            <person name="Tsang A."/>
            <person name="Henrissat B."/>
            <person name="Bilanenko E.N."/>
            <person name="de Vries R.P."/>
            <person name="van Kan J.A.L."/>
            <person name="Grigoriev I.V."/>
            <person name="Debets A.J.M."/>
        </authorList>
    </citation>
    <scope>NUCLEOTIDE SEQUENCE [LARGE SCALE GENOMIC DNA]</scope>
    <source>
        <strain evidence="11 12">F11</strain>
    </source>
</reference>
<feature type="compositionally biased region" description="Acidic residues" evidence="8">
    <location>
        <begin position="515"/>
        <end position="539"/>
    </location>
</feature>
<dbReference type="Pfam" id="PF07915">
    <property type="entry name" value="PRKCSH"/>
    <property type="match status" value="1"/>
</dbReference>
<dbReference type="PROSITE" id="PS51914">
    <property type="entry name" value="MRH"/>
    <property type="match status" value="1"/>
</dbReference>
<feature type="chain" id="PRO_5018151180" description="Endoplasmic reticulum lectin" evidence="9">
    <location>
        <begin position="19"/>
        <end position="552"/>
    </location>
</feature>
<comment type="function">
    <text evidence="7">Lectin involved in the quality control of the secretory pathway. As a member of the endoplasmic reticulum-associated degradation lumenal (ERAD-L) surveillance system, targets misfolded endoplasmic reticulum lumenal glycoproteins for degradation.</text>
</comment>
<dbReference type="PANTHER" id="PTHR15414">
    <property type="entry name" value="OS-9-RELATED"/>
    <property type="match status" value="1"/>
</dbReference>
<feature type="signal peptide" evidence="9">
    <location>
        <begin position="1"/>
        <end position="18"/>
    </location>
</feature>
<feature type="region of interest" description="Disordered" evidence="8">
    <location>
        <begin position="343"/>
        <end position="379"/>
    </location>
</feature>
<protein>
    <recommendedName>
        <fullName evidence="7">Endoplasmic reticulum lectin</fullName>
    </recommendedName>
    <alternativeName>
        <fullName evidence="7">Protein OS-9 homolog</fullName>
    </alternativeName>
</protein>
<evidence type="ECO:0000256" key="8">
    <source>
        <dbReference type="SAM" id="MobiDB-lite"/>
    </source>
</evidence>